<organism evidence="1 2">
    <name type="scientific">Streptomyces uncialis</name>
    <dbReference type="NCBI Taxonomy" id="1048205"/>
    <lineage>
        <taxon>Bacteria</taxon>
        <taxon>Bacillati</taxon>
        <taxon>Actinomycetota</taxon>
        <taxon>Actinomycetes</taxon>
        <taxon>Kitasatosporales</taxon>
        <taxon>Streptomycetaceae</taxon>
        <taxon>Streptomyces</taxon>
    </lineage>
</organism>
<comment type="caution">
    <text evidence="1">The sequence shown here is derived from an EMBL/GenBank/DDBJ whole genome shotgun (WGS) entry which is preliminary data.</text>
</comment>
<dbReference type="Proteomes" id="UP000186455">
    <property type="component" value="Unassembled WGS sequence"/>
</dbReference>
<gene>
    <name evidence="1" type="ORF">AB852_08010</name>
</gene>
<proteinExistence type="predicted"/>
<accession>A0A1Q4VGB1</accession>
<dbReference type="AlphaFoldDB" id="A0A1Q4VGB1"/>
<name>A0A1Q4VGB1_9ACTN</name>
<keyword evidence="2" id="KW-1185">Reference proteome</keyword>
<evidence type="ECO:0000313" key="1">
    <source>
        <dbReference type="EMBL" id="OKH96847.1"/>
    </source>
</evidence>
<dbReference type="EMBL" id="LFBV01000001">
    <property type="protein sequence ID" value="OKH96847.1"/>
    <property type="molecule type" value="Genomic_DNA"/>
</dbReference>
<evidence type="ECO:0000313" key="2">
    <source>
        <dbReference type="Proteomes" id="UP000186455"/>
    </source>
</evidence>
<reference evidence="1 2" key="1">
    <citation type="submission" date="2015-06" db="EMBL/GenBank/DDBJ databases">
        <title>Cloning and characterization of the uncialamcin biosynthetic gene cluster.</title>
        <authorList>
            <person name="Yan X."/>
            <person name="Huang T."/>
            <person name="Ge H."/>
            <person name="Shen B."/>
        </authorList>
    </citation>
    <scope>NUCLEOTIDE SEQUENCE [LARGE SCALE GENOMIC DNA]</scope>
    <source>
        <strain evidence="1 2">DCA2648</strain>
    </source>
</reference>
<sequence>MVAGLAVGFLAFGAAVFGVLMWGAEEATSDLMDQEMNCCWKKGATPAWTSELMGIRMPDSATDRRSGYKVGQRYDSALLAFVLPSEEADAYLGQLTREGTSMIGNLHPKEKGYRPADAFGRLGLAEPETLVRGLRQTGVCEDDVDTPEGRRVQRCLDLFVHEFEPGTTRVYVRSAIEPSVTPPPVSPGR</sequence>
<protein>
    <submittedName>
        <fullName evidence="1">Uncharacterized protein</fullName>
    </submittedName>
</protein>
<dbReference type="STRING" id="1048205.AB852_08010"/>